<accession>A0A914BF28</accession>
<evidence type="ECO:0000256" key="1">
    <source>
        <dbReference type="ARBA" id="ARBA00005325"/>
    </source>
</evidence>
<dbReference type="InterPro" id="IPR023827">
    <property type="entry name" value="Peptidase_S8_Asp-AS"/>
</dbReference>
<dbReference type="InterPro" id="IPR015500">
    <property type="entry name" value="Peptidase_S8_subtilisin-rel"/>
</dbReference>
<evidence type="ECO:0000256" key="15">
    <source>
        <dbReference type="SAM" id="MobiDB-lite"/>
    </source>
</evidence>
<keyword evidence="7" id="KW-0106">Calcium</keyword>
<feature type="active site" description="Charge relay system" evidence="13 14">
    <location>
        <position position="185"/>
    </location>
</feature>
<evidence type="ECO:0000256" key="12">
    <source>
        <dbReference type="ARBA" id="ARBA00076619"/>
    </source>
</evidence>
<name>A0A914BF28_PATMI</name>
<evidence type="ECO:0000256" key="9">
    <source>
        <dbReference type="ARBA" id="ARBA00023157"/>
    </source>
</evidence>
<feature type="active site" description="Charge relay system" evidence="13 14">
    <location>
        <position position="226"/>
    </location>
</feature>
<dbReference type="GO" id="GO:0004252">
    <property type="term" value="F:serine-type endopeptidase activity"/>
    <property type="evidence" value="ECO:0007669"/>
    <property type="project" value="UniProtKB-UniRule"/>
</dbReference>
<evidence type="ECO:0000256" key="4">
    <source>
        <dbReference type="ARBA" id="ARBA00022729"/>
    </source>
</evidence>
<dbReference type="SUPFAM" id="SSF52743">
    <property type="entry name" value="Subtilisin-like"/>
    <property type="match status" value="1"/>
</dbReference>
<dbReference type="InterPro" id="IPR036852">
    <property type="entry name" value="Peptidase_S8/S53_dom_sf"/>
</dbReference>
<keyword evidence="19" id="KW-1185">Reference proteome</keyword>
<dbReference type="SUPFAM" id="SSF49785">
    <property type="entry name" value="Galactose-binding domain-like"/>
    <property type="match status" value="1"/>
</dbReference>
<sequence>MLIPRHGSRHICVFLFCALLTTNTCRASGNPLSDEEAEDGPGSYFTNEFAVQIEGGEEVARAVALEHGYQLKMQIGSLQDHYLLHHDETPARSKRATDEQHTKNLADDQRVLWFQQQEAKHRNKRGVIQRVTVERSTNFNDPLYNEEWYLNEEGESHRGIQPDMHVRSLWKKGITGKGVVVSVVDDGLEVAHSDMASNYDPRASWNYKENRNDPTPPTATYENNGHGTRCAGEVAMAADNGKCGVGVAFEASIGGVRMLEGKVTDAVEGASLSHALDHIDIFSVSWGPTDDGETTDGPGPLSSKALEAGIKLGRNGKGVLYAWASGNGGSKDNCNCDAYSSSIYTIATASVSESGQKTYYGETCPSVLTSAYSSGAGSSRSVVSADLHDRCTSSHGGTSAAAPMTAGVLALLLQANPDLTWRDVQHIIVQTSNVDLLKGAHGVTWRPNAAGLNFSEHFGFGMLDAQAMVDLANPDTWTRVPEKSICTIEASHSFEKRKLAHGQPIKMDIVTDGCEGTSDEVKHLEHVILSVTIDYSRRGAVNVHLTSPSGTITRLLTERREDDSQKSMEHFPLMSVQLWGEQPALGDGVWKLDIFDSTSGETNADNTGYLRDWKLELHGTKELPEHVKRAGETKQ</sequence>
<dbReference type="RefSeq" id="XP_038074037.1">
    <property type="nucleotide sequence ID" value="XM_038218109.1"/>
</dbReference>
<dbReference type="GO" id="GO:0016486">
    <property type="term" value="P:peptide hormone processing"/>
    <property type="evidence" value="ECO:0007669"/>
    <property type="project" value="TreeGrafter"/>
</dbReference>
<dbReference type="Pfam" id="PF01483">
    <property type="entry name" value="P_proprotein"/>
    <property type="match status" value="1"/>
</dbReference>
<comment type="function">
    <text evidence="11">Probably involved in the processing of hormone and other protein precursors at sites comprised of pairs of basic amino acid residues.</text>
</comment>
<dbReference type="GO" id="GO:0012505">
    <property type="term" value="C:endomembrane system"/>
    <property type="evidence" value="ECO:0007669"/>
    <property type="project" value="UniProtKB-ARBA"/>
</dbReference>
<dbReference type="PRINTS" id="PR00723">
    <property type="entry name" value="SUBTILISIN"/>
</dbReference>
<dbReference type="PROSITE" id="PS51829">
    <property type="entry name" value="P_HOMO_B"/>
    <property type="match status" value="1"/>
</dbReference>
<dbReference type="PROSITE" id="PS51892">
    <property type="entry name" value="SUBTILASE"/>
    <property type="match status" value="1"/>
</dbReference>
<dbReference type="AlphaFoldDB" id="A0A914BF28"/>
<feature type="signal peptide" evidence="16">
    <location>
        <begin position="1"/>
        <end position="27"/>
    </location>
</feature>
<dbReference type="InterPro" id="IPR002884">
    <property type="entry name" value="P_dom"/>
</dbReference>
<keyword evidence="10" id="KW-0325">Glycoprotein</keyword>
<evidence type="ECO:0000313" key="18">
    <source>
        <dbReference type="EnsemblMetazoa" id="XP_038074037.1"/>
    </source>
</evidence>
<proteinExistence type="inferred from homology"/>
<feature type="chain" id="PRO_5037033769" description="SPC3" evidence="16">
    <location>
        <begin position="28"/>
        <end position="635"/>
    </location>
</feature>
<evidence type="ECO:0000313" key="19">
    <source>
        <dbReference type="Proteomes" id="UP000887568"/>
    </source>
</evidence>
<evidence type="ECO:0000256" key="2">
    <source>
        <dbReference type="ARBA" id="ARBA00022670"/>
    </source>
</evidence>
<dbReference type="InterPro" id="IPR023828">
    <property type="entry name" value="Peptidase_S8_Ser-AS"/>
</dbReference>
<keyword evidence="9" id="KW-1015">Disulfide bond</keyword>
<protein>
    <recommendedName>
        <fullName evidence="12">SPC3</fullName>
    </recommendedName>
</protein>
<dbReference type="GO" id="GO:0005615">
    <property type="term" value="C:extracellular space"/>
    <property type="evidence" value="ECO:0007669"/>
    <property type="project" value="TreeGrafter"/>
</dbReference>
<evidence type="ECO:0000256" key="10">
    <source>
        <dbReference type="ARBA" id="ARBA00023180"/>
    </source>
</evidence>
<evidence type="ECO:0000259" key="17">
    <source>
        <dbReference type="PROSITE" id="PS51829"/>
    </source>
</evidence>
<dbReference type="InterPro" id="IPR038466">
    <property type="entry name" value="S8_pro-domain_sf"/>
</dbReference>
<feature type="region of interest" description="Disordered" evidence="15">
    <location>
        <begin position="205"/>
        <end position="224"/>
    </location>
</feature>
<dbReference type="EnsemblMetazoa" id="XM_038218109.1">
    <property type="protein sequence ID" value="XP_038074037.1"/>
    <property type="gene ID" value="LOC119742087"/>
</dbReference>
<dbReference type="InterPro" id="IPR034182">
    <property type="entry name" value="Kexin/furin"/>
</dbReference>
<reference evidence="18" key="1">
    <citation type="submission" date="2022-11" db="UniProtKB">
        <authorList>
            <consortium name="EnsemblMetazoa"/>
        </authorList>
    </citation>
    <scope>IDENTIFICATION</scope>
</reference>
<dbReference type="InterPro" id="IPR000209">
    <property type="entry name" value="Peptidase_S8/S53_dom"/>
</dbReference>
<dbReference type="PROSITE" id="PS00137">
    <property type="entry name" value="SUBTILASE_HIS"/>
    <property type="match status" value="1"/>
</dbReference>
<keyword evidence="2 14" id="KW-0645">Protease</keyword>
<keyword evidence="6 14" id="KW-0720">Serine protease</keyword>
<evidence type="ECO:0000256" key="7">
    <source>
        <dbReference type="ARBA" id="ARBA00022837"/>
    </source>
</evidence>
<dbReference type="OrthoDB" id="300641at2759"/>
<dbReference type="GeneID" id="119742087"/>
<evidence type="ECO:0000256" key="6">
    <source>
        <dbReference type="ARBA" id="ARBA00022825"/>
    </source>
</evidence>
<dbReference type="FunFam" id="2.60.120.260:FF:000006">
    <property type="entry name" value="Proprotein convertase subtilisin/kexin type 5"/>
    <property type="match status" value="1"/>
</dbReference>
<dbReference type="CDD" id="cd04059">
    <property type="entry name" value="Peptidases_S8_Protein_convertases_Kexins_Furin-like"/>
    <property type="match status" value="1"/>
</dbReference>
<dbReference type="PROSITE" id="PS00136">
    <property type="entry name" value="SUBTILASE_ASP"/>
    <property type="match status" value="1"/>
</dbReference>
<dbReference type="Proteomes" id="UP000887568">
    <property type="component" value="Unplaced"/>
</dbReference>
<dbReference type="FunFam" id="3.40.50.200:FF:000021">
    <property type="entry name" value="Proprotein convertase subtilisin/kexin type 5a"/>
    <property type="match status" value="1"/>
</dbReference>
<evidence type="ECO:0000256" key="3">
    <source>
        <dbReference type="ARBA" id="ARBA00022685"/>
    </source>
</evidence>
<dbReference type="Pfam" id="PF16470">
    <property type="entry name" value="S8_pro-domain"/>
    <property type="match status" value="1"/>
</dbReference>
<dbReference type="Gene3D" id="2.60.120.260">
    <property type="entry name" value="Galactose-binding domain-like"/>
    <property type="match status" value="1"/>
</dbReference>
<keyword evidence="8" id="KW-0865">Zymogen</keyword>
<feature type="active site" description="Charge relay system" evidence="13 14">
    <location>
        <position position="399"/>
    </location>
</feature>
<dbReference type="Gene3D" id="3.30.70.850">
    <property type="entry name" value="Peptidase S8, pro-domain"/>
    <property type="match status" value="1"/>
</dbReference>
<dbReference type="PROSITE" id="PS00138">
    <property type="entry name" value="SUBTILASE_SER"/>
    <property type="match status" value="1"/>
</dbReference>
<dbReference type="Pfam" id="PF00082">
    <property type="entry name" value="Peptidase_S8"/>
    <property type="match status" value="1"/>
</dbReference>
<keyword evidence="4 16" id="KW-0732">Signal</keyword>
<keyword evidence="3" id="KW-0165">Cleavage on pair of basic residues</keyword>
<dbReference type="InterPro" id="IPR022398">
    <property type="entry name" value="Peptidase_S8_His-AS"/>
</dbReference>
<comment type="similarity">
    <text evidence="1">Belongs to the peptidase S8 family. Furin subfamily.</text>
</comment>
<dbReference type="Gene3D" id="3.40.50.200">
    <property type="entry name" value="Peptidase S8/S53 domain"/>
    <property type="match status" value="1"/>
</dbReference>
<dbReference type="GO" id="GO:0005737">
    <property type="term" value="C:cytoplasm"/>
    <property type="evidence" value="ECO:0007669"/>
    <property type="project" value="UniProtKB-ARBA"/>
</dbReference>
<dbReference type="PANTHER" id="PTHR42884">
    <property type="entry name" value="PROPROTEIN CONVERTASE SUBTILISIN/KEXIN-RELATED"/>
    <property type="match status" value="1"/>
</dbReference>
<dbReference type="FunFam" id="3.30.70.850:FF:000001">
    <property type="entry name" value="Proprotein convertase subtilisin/kexin type 5"/>
    <property type="match status" value="1"/>
</dbReference>
<evidence type="ECO:0000256" key="5">
    <source>
        <dbReference type="ARBA" id="ARBA00022801"/>
    </source>
</evidence>
<evidence type="ECO:0000256" key="11">
    <source>
        <dbReference type="ARBA" id="ARBA00055784"/>
    </source>
</evidence>
<dbReference type="SUPFAM" id="SSF54897">
    <property type="entry name" value="Protease propeptides/inhibitors"/>
    <property type="match status" value="1"/>
</dbReference>
<dbReference type="OMA" id="NEWVVEI"/>
<feature type="domain" description="P/Homo B" evidence="17">
    <location>
        <begin position="479"/>
        <end position="623"/>
    </location>
</feature>
<dbReference type="GO" id="GO:0016020">
    <property type="term" value="C:membrane"/>
    <property type="evidence" value="ECO:0007669"/>
    <property type="project" value="TreeGrafter"/>
</dbReference>
<dbReference type="GO" id="GO:0043005">
    <property type="term" value="C:neuron projection"/>
    <property type="evidence" value="ECO:0007669"/>
    <property type="project" value="TreeGrafter"/>
</dbReference>
<evidence type="ECO:0000256" key="14">
    <source>
        <dbReference type="PROSITE-ProRule" id="PRU01240"/>
    </source>
</evidence>
<evidence type="ECO:0000256" key="16">
    <source>
        <dbReference type="SAM" id="SignalP"/>
    </source>
</evidence>
<keyword evidence="5 14" id="KW-0378">Hydrolase</keyword>
<organism evidence="18 19">
    <name type="scientific">Patiria miniata</name>
    <name type="common">Bat star</name>
    <name type="synonym">Asterina miniata</name>
    <dbReference type="NCBI Taxonomy" id="46514"/>
    <lineage>
        <taxon>Eukaryota</taxon>
        <taxon>Metazoa</taxon>
        <taxon>Echinodermata</taxon>
        <taxon>Eleutherozoa</taxon>
        <taxon>Asterozoa</taxon>
        <taxon>Asteroidea</taxon>
        <taxon>Valvatacea</taxon>
        <taxon>Valvatida</taxon>
        <taxon>Asterinidae</taxon>
        <taxon>Patiria</taxon>
    </lineage>
</organism>
<evidence type="ECO:0000256" key="13">
    <source>
        <dbReference type="PIRSR" id="PIRSR615500-1"/>
    </source>
</evidence>
<dbReference type="InterPro" id="IPR008979">
    <property type="entry name" value="Galactose-bd-like_sf"/>
</dbReference>
<dbReference type="PANTHER" id="PTHR42884:SF14">
    <property type="entry name" value="NEUROENDOCRINE CONVERTASE 1"/>
    <property type="match status" value="1"/>
</dbReference>
<evidence type="ECO:0000256" key="8">
    <source>
        <dbReference type="ARBA" id="ARBA00023145"/>
    </source>
</evidence>
<dbReference type="InterPro" id="IPR032815">
    <property type="entry name" value="S8_pro-domain"/>
</dbReference>